<reference evidence="3" key="1">
    <citation type="submission" date="2025-08" db="UniProtKB">
        <authorList>
            <consortium name="RefSeq"/>
        </authorList>
    </citation>
    <scope>IDENTIFICATION</scope>
</reference>
<name>A0ABM0QXJ9_GALVR</name>
<dbReference type="Proteomes" id="UP000694923">
    <property type="component" value="Unplaced"/>
</dbReference>
<feature type="coiled-coil region" evidence="1">
    <location>
        <begin position="141"/>
        <end position="168"/>
    </location>
</feature>
<keyword evidence="2" id="KW-1185">Reference proteome</keyword>
<evidence type="ECO:0000256" key="1">
    <source>
        <dbReference type="SAM" id="Coils"/>
    </source>
</evidence>
<keyword evidence="1" id="KW-0175">Coiled coil</keyword>
<dbReference type="InterPro" id="IPR039284">
    <property type="entry name" value="CCDC159/163"/>
</dbReference>
<dbReference type="PANTHER" id="PTHR34533:SF2">
    <property type="entry name" value="COILED-COIL DOMAIN CONTAINING 163"/>
    <property type="match status" value="1"/>
</dbReference>
<dbReference type="RefSeq" id="XP_008573090.1">
    <property type="nucleotide sequence ID" value="XM_008574868.1"/>
</dbReference>
<sequence>MSRSLSWSEQLDALLNATDGNVARIKQRLYPLGVSTAAGDLAGTWISHHLHPQSGVQAQQPWYQETPTVPERLRWAGTYSPSSLWDEVTILRSQLQSQAQVTEALRQAVQGLLEEQEQQKYQISTLEASLKLLQRGPEGRALLLEQHLERLRRELEGLRYLVQEQAQAQAQMRTGPGKCSTTSVVHQELQTERQLLWEESKILQELKLLRDQLRPPFMSSSLGYPWPPPSPCLFFNLALKSAFWTETVASQLLLRKLGGDFQRSTLSSLEPSSFQLDAQSFEQVPSGLQDAPE</sequence>
<accession>A0ABM0QXJ9</accession>
<gene>
    <name evidence="3" type="primary">LOC103592241</name>
</gene>
<protein>
    <submittedName>
        <fullName evidence="3">Uncharacterized protein LOC103592241 isoform X1</fullName>
    </submittedName>
</protein>
<organism evidence="2 3">
    <name type="scientific">Galeopterus variegatus</name>
    <name type="common">Malayan flying lemur</name>
    <name type="synonym">Cynocephalus variegatus</name>
    <dbReference type="NCBI Taxonomy" id="482537"/>
    <lineage>
        <taxon>Eukaryota</taxon>
        <taxon>Metazoa</taxon>
        <taxon>Chordata</taxon>
        <taxon>Craniata</taxon>
        <taxon>Vertebrata</taxon>
        <taxon>Euteleostomi</taxon>
        <taxon>Mammalia</taxon>
        <taxon>Eutheria</taxon>
        <taxon>Euarchontoglires</taxon>
        <taxon>Dermoptera</taxon>
        <taxon>Cynocephalidae</taxon>
        <taxon>Galeopterus</taxon>
    </lineage>
</organism>
<dbReference type="GeneID" id="103592241"/>
<evidence type="ECO:0000313" key="3">
    <source>
        <dbReference type="RefSeq" id="XP_008573090.1"/>
    </source>
</evidence>
<evidence type="ECO:0000313" key="2">
    <source>
        <dbReference type="Proteomes" id="UP000694923"/>
    </source>
</evidence>
<proteinExistence type="predicted"/>
<dbReference type="PANTHER" id="PTHR34533">
    <property type="entry name" value="TRANSMEMBRANE PROTEIN CCDC163"/>
    <property type="match status" value="1"/>
</dbReference>